<protein>
    <submittedName>
        <fullName evidence="2">Putative membrane protein</fullName>
    </submittedName>
</protein>
<dbReference type="EMBL" id="CP064786">
    <property type="protein sequence ID" value="QSG02310.1"/>
    <property type="molecule type" value="Genomic_DNA"/>
</dbReference>
<keyword evidence="1" id="KW-1133">Transmembrane helix</keyword>
<dbReference type="AlphaFoldDB" id="A0A897MJN0"/>
<name>A0A897MJN0_9EURY</name>
<dbReference type="Proteomes" id="UP000663586">
    <property type="component" value="Chromosome"/>
</dbReference>
<gene>
    <name evidence="2" type="ORF">AArcS_1090</name>
</gene>
<dbReference type="InterPro" id="IPR002749">
    <property type="entry name" value="DUF63"/>
</dbReference>
<proteinExistence type="predicted"/>
<dbReference type="GeneID" id="70684476"/>
<keyword evidence="3" id="KW-1185">Reference proteome</keyword>
<organism evidence="2 3">
    <name type="scientific">Natranaeroarchaeum sulfidigenes</name>
    <dbReference type="NCBI Taxonomy" id="2784880"/>
    <lineage>
        <taxon>Archaea</taxon>
        <taxon>Methanobacteriati</taxon>
        <taxon>Methanobacteriota</taxon>
        <taxon>Stenosarchaea group</taxon>
        <taxon>Halobacteria</taxon>
        <taxon>Halobacteriales</taxon>
        <taxon>Natronoarchaeaceae</taxon>
        <taxon>Natranaeroarchaeum</taxon>
    </lineage>
</organism>
<feature type="transmembrane region" description="Helical" evidence="1">
    <location>
        <begin position="12"/>
        <end position="32"/>
    </location>
</feature>
<feature type="transmembrane region" description="Helical" evidence="1">
    <location>
        <begin position="77"/>
        <end position="95"/>
    </location>
</feature>
<evidence type="ECO:0000313" key="2">
    <source>
        <dbReference type="EMBL" id="QSG02310.1"/>
    </source>
</evidence>
<feature type="transmembrane region" description="Helical" evidence="1">
    <location>
        <begin position="107"/>
        <end position="129"/>
    </location>
</feature>
<keyword evidence="1" id="KW-0472">Membrane</keyword>
<dbReference type="RefSeq" id="WP_238479465.1">
    <property type="nucleotide sequence ID" value="NZ_CP064786.1"/>
</dbReference>
<reference evidence="2" key="1">
    <citation type="submission" date="2020-11" db="EMBL/GenBank/DDBJ databases">
        <title>Carbohydrate-dependent, anaerobic sulfur respiration: A novel catabolism in halophilic archaea.</title>
        <authorList>
            <person name="Sorokin D.Y."/>
            <person name="Messina E."/>
            <person name="Smedile F."/>
            <person name="La Cono V."/>
            <person name="Hallsworth J.E."/>
            <person name="Yakimov M.M."/>
        </authorList>
    </citation>
    <scope>NUCLEOTIDE SEQUENCE</scope>
    <source>
        <strain evidence="2">AArc-S</strain>
    </source>
</reference>
<keyword evidence="1" id="KW-0812">Transmembrane</keyword>
<sequence>MVLPEGLAIPPLPYLVGLLVGSIGVAGLLYLLRPPVTNWTVAALAPWMATGGMLHGLEQLGTYPPAIAPLFEAPGVYLTLAIVTGLAWAVAELVAEIRPHGSADRRLGVIGTAVAITFGILSIYQGIGAGTFSPFWPVIAVVVSVVVTGAVWIAISVVFTESAAVTGPAGALVVAGHAFDGVTTAVGYDLLGAHERTPLSRYILEAGELLPTAELLGAGWLFVLVKVGLAAAIVVLFREFVKDDPVFARLMLAVVAAVGLGPAFNNLLLFTIGG</sequence>
<feature type="transmembrane region" description="Helical" evidence="1">
    <location>
        <begin position="39"/>
        <end position="57"/>
    </location>
</feature>
<evidence type="ECO:0000256" key="1">
    <source>
        <dbReference type="SAM" id="Phobius"/>
    </source>
</evidence>
<accession>A0A897MJN0</accession>
<feature type="transmembrane region" description="Helical" evidence="1">
    <location>
        <begin position="218"/>
        <end position="238"/>
    </location>
</feature>
<evidence type="ECO:0000313" key="3">
    <source>
        <dbReference type="Proteomes" id="UP000663586"/>
    </source>
</evidence>
<feature type="transmembrane region" description="Helical" evidence="1">
    <location>
        <begin position="250"/>
        <end position="272"/>
    </location>
</feature>
<dbReference type="KEGG" id="hara:AArcS_1090"/>
<dbReference type="Pfam" id="PF01889">
    <property type="entry name" value="DUF63"/>
    <property type="match status" value="1"/>
</dbReference>
<feature type="transmembrane region" description="Helical" evidence="1">
    <location>
        <begin position="135"/>
        <end position="159"/>
    </location>
</feature>
<dbReference type="PANTHER" id="PTHR40700:SF1">
    <property type="entry name" value="DUF63 DOMAIN-CONTAINING PROTEIN"/>
    <property type="match status" value="1"/>
</dbReference>
<dbReference type="PANTHER" id="PTHR40700">
    <property type="entry name" value="HYPOTHETICAL MEMBRANE PROTEIN, CONSERVED, DUF63 FAMILY"/>
    <property type="match status" value="1"/>
</dbReference>